<dbReference type="Proteomes" id="UP000235965">
    <property type="component" value="Unassembled WGS sequence"/>
</dbReference>
<dbReference type="InParanoid" id="A0A2J7R9K5"/>
<feature type="signal peptide" evidence="1">
    <location>
        <begin position="1"/>
        <end position="26"/>
    </location>
</feature>
<evidence type="ECO:0000313" key="3">
    <source>
        <dbReference type="Proteomes" id="UP000235965"/>
    </source>
</evidence>
<name>A0A2J7R9K5_9NEOP</name>
<accession>A0A2J7R9K5</accession>
<organism evidence="2 3">
    <name type="scientific">Cryptotermes secundus</name>
    <dbReference type="NCBI Taxonomy" id="105785"/>
    <lineage>
        <taxon>Eukaryota</taxon>
        <taxon>Metazoa</taxon>
        <taxon>Ecdysozoa</taxon>
        <taxon>Arthropoda</taxon>
        <taxon>Hexapoda</taxon>
        <taxon>Insecta</taxon>
        <taxon>Pterygota</taxon>
        <taxon>Neoptera</taxon>
        <taxon>Polyneoptera</taxon>
        <taxon>Dictyoptera</taxon>
        <taxon>Blattodea</taxon>
        <taxon>Blattoidea</taxon>
        <taxon>Termitoidae</taxon>
        <taxon>Kalotermitidae</taxon>
        <taxon>Cryptotermitinae</taxon>
        <taxon>Cryptotermes</taxon>
    </lineage>
</organism>
<reference evidence="2 3" key="1">
    <citation type="submission" date="2017-12" db="EMBL/GenBank/DDBJ databases">
        <title>Hemimetabolous genomes reveal molecular basis of termite eusociality.</title>
        <authorList>
            <person name="Harrison M.C."/>
            <person name="Jongepier E."/>
            <person name="Robertson H.M."/>
            <person name="Arning N."/>
            <person name="Bitard-Feildel T."/>
            <person name="Chao H."/>
            <person name="Childers C.P."/>
            <person name="Dinh H."/>
            <person name="Doddapaneni H."/>
            <person name="Dugan S."/>
            <person name="Gowin J."/>
            <person name="Greiner C."/>
            <person name="Han Y."/>
            <person name="Hu H."/>
            <person name="Hughes D.S.T."/>
            <person name="Huylmans A.-K."/>
            <person name="Kemena C."/>
            <person name="Kremer L.P.M."/>
            <person name="Lee S.L."/>
            <person name="Lopez-Ezquerra A."/>
            <person name="Mallet L."/>
            <person name="Monroy-Kuhn J.M."/>
            <person name="Moser A."/>
            <person name="Murali S.C."/>
            <person name="Muzny D.M."/>
            <person name="Otani S."/>
            <person name="Piulachs M.-D."/>
            <person name="Poelchau M."/>
            <person name="Qu J."/>
            <person name="Schaub F."/>
            <person name="Wada-Katsumata A."/>
            <person name="Worley K.C."/>
            <person name="Xie Q."/>
            <person name="Ylla G."/>
            <person name="Poulsen M."/>
            <person name="Gibbs R.A."/>
            <person name="Schal C."/>
            <person name="Richards S."/>
            <person name="Belles X."/>
            <person name="Korb J."/>
            <person name="Bornberg-Bauer E."/>
        </authorList>
    </citation>
    <scope>NUCLEOTIDE SEQUENCE [LARGE SCALE GENOMIC DNA]</scope>
    <source>
        <tissue evidence="2">Whole body</tissue>
    </source>
</reference>
<sequence>MEAIKSFGLLLALLTLFGFLDLLTEGQKNERMAIQEKARGVPSSVLRPSLIAARDY</sequence>
<feature type="chain" id="PRO_5014319636" evidence="1">
    <location>
        <begin position="27"/>
        <end position="56"/>
    </location>
</feature>
<proteinExistence type="predicted"/>
<dbReference type="EMBL" id="NEVH01006582">
    <property type="protein sequence ID" value="PNF37515.1"/>
    <property type="molecule type" value="Genomic_DNA"/>
</dbReference>
<keyword evidence="3" id="KW-1185">Reference proteome</keyword>
<evidence type="ECO:0000313" key="2">
    <source>
        <dbReference type="EMBL" id="PNF37515.1"/>
    </source>
</evidence>
<protein>
    <submittedName>
        <fullName evidence="2">Uncharacterized protein</fullName>
    </submittedName>
</protein>
<gene>
    <name evidence="2" type="ORF">B7P43_G13829</name>
</gene>
<comment type="caution">
    <text evidence="2">The sequence shown here is derived from an EMBL/GenBank/DDBJ whole genome shotgun (WGS) entry which is preliminary data.</text>
</comment>
<keyword evidence="1" id="KW-0732">Signal</keyword>
<evidence type="ECO:0000256" key="1">
    <source>
        <dbReference type="SAM" id="SignalP"/>
    </source>
</evidence>
<dbReference type="AlphaFoldDB" id="A0A2J7R9K5"/>